<dbReference type="Proteomes" id="UP001168694">
    <property type="component" value="Unassembled WGS sequence"/>
</dbReference>
<keyword evidence="2" id="KW-1185">Reference proteome</keyword>
<organism evidence="1 2">
    <name type="scientific">Fictibacillus terranigra</name>
    <dbReference type="NCBI Taxonomy" id="3058424"/>
    <lineage>
        <taxon>Bacteria</taxon>
        <taxon>Bacillati</taxon>
        <taxon>Bacillota</taxon>
        <taxon>Bacilli</taxon>
        <taxon>Bacillales</taxon>
        <taxon>Fictibacillaceae</taxon>
        <taxon>Fictibacillus</taxon>
    </lineage>
</organism>
<sequence length="51" mass="5904">MDSLHIDFQKTAFRPYRSSKRDRPIPGGPEVVAKAAELVKRFRQNEGLFRS</sequence>
<reference evidence="1" key="1">
    <citation type="submission" date="2023-06" db="EMBL/GenBank/DDBJ databases">
        <title>Draft Genome Sequences of Representative Paenibacillus Polymyxa, Bacillus cereus, Fictibacillus sp., and Brevibacillus agri Strains Isolated from Amazonian Dark Earth.</title>
        <authorList>
            <person name="Pellegrinetti T.A."/>
            <person name="Cunha I.C.M."/>
            <person name="Chaves M.G."/>
            <person name="Freitas A.S."/>
            <person name="Silva A.V.R."/>
            <person name="Tsai S.M."/>
            <person name="Mendes L.W."/>
        </authorList>
    </citation>
    <scope>NUCLEOTIDE SEQUENCE</scope>
    <source>
        <strain evidence="1">CENA-BCM004</strain>
    </source>
</reference>
<name>A0ABT8E851_9BACL</name>
<accession>A0ABT8E851</accession>
<dbReference type="EMBL" id="JAUHLN010000002">
    <property type="protein sequence ID" value="MDN4074058.1"/>
    <property type="molecule type" value="Genomic_DNA"/>
</dbReference>
<gene>
    <name evidence="1" type="ORF">QYF49_13705</name>
</gene>
<evidence type="ECO:0000313" key="1">
    <source>
        <dbReference type="EMBL" id="MDN4074058.1"/>
    </source>
</evidence>
<comment type="caution">
    <text evidence="1">The sequence shown here is derived from an EMBL/GenBank/DDBJ whole genome shotgun (WGS) entry which is preliminary data.</text>
</comment>
<protein>
    <submittedName>
        <fullName evidence="1">Uncharacterized protein</fullName>
    </submittedName>
</protein>
<evidence type="ECO:0000313" key="2">
    <source>
        <dbReference type="Proteomes" id="UP001168694"/>
    </source>
</evidence>
<proteinExistence type="predicted"/>